<proteinExistence type="predicted"/>
<dbReference type="EMBL" id="CATNWA010005067">
    <property type="protein sequence ID" value="CAI9549294.1"/>
    <property type="molecule type" value="Genomic_DNA"/>
</dbReference>
<feature type="non-terminal residue" evidence="2">
    <location>
        <position position="1"/>
    </location>
</feature>
<name>A0ABN9BNQ3_9NEOB</name>
<evidence type="ECO:0000256" key="1">
    <source>
        <dbReference type="SAM" id="MobiDB-lite"/>
    </source>
</evidence>
<reference evidence="2" key="1">
    <citation type="submission" date="2023-05" db="EMBL/GenBank/DDBJ databases">
        <authorList>
            <person name="Stuckert A."/>
        </authorList>
    </citation>
    <scope>NUCLEOTIDE SEQUENCE</scope>
</reference>
<accession>A0ABN9BNQ3</accession>
<feature type="non-terminal residue" evidence="2">
    <location>
        <position position="111"/>
    </location>
</feature>
<gene>
    <name evidence="2" type="ORF">SPARVUS_LOCUS3320636</name>
</gene>
<evidence type="ECO:0000313" key="2">
    <source>
        <dbReference type="EMBL" id="CAI9549294.1"/>
    </source>
</evidence>
<feature type="region of interest" description="Disordered" evidence="1">
    <location>
        <begin position="63"/>
        <end position="111"/>
    </location>
</feature>
<evidence type="ECO:0000313" key="3">
    <source>
        <dbReference type="Proteomes" id="UP001162483"/>
    </source>
</evidence>
<keyword evidence="3" id="KW-1185">Reference proteome</keyword>
<protein>
    <submittedName>
        <fullName evidence="2">Uncharacterized protein</fullName>
    </submittedName>
</protein>
<dbReference type="Proteomes" id="UP001162483">
    <property type="component" value="Unassembled WGS sequence"/>
</dbReference>
<sequence length="111" mass="11864">VVCPLQPVSPTALYSRRPTPSVWAPGYDSLRLHIRVPTAHARVVLLYMNGPVVFWGQSRVPKDYREGGRTPSASDRIGQGGSGYLSNSGTRSPPCAPQRCQSLMGSGGAVL</sequence>
<organism evidence="2 3">
    <name type="scientific">Staurois parvus</name>
    <dbReference type="NCBI Taxonomy" id="386267"/>
    <lineage>
        <taxon>Eukaryota</taxon>
        <taxon>Metazoa</taxon>
        <taxon>Chordata</taxon>
        <taxon>Craniata</taxon>
        <taxon>Vertebrata</taxon>
        <taxon>Euteleostomi</taxon>
        <taxon>Amphibia</taxon>
        <taxon>Batrachia</taxon>
        <taxon>Anura</taxon>
        <taxon>Neobatrachia</taxon>
        <taxon>Ranoidea</taxon>
        <taxon>Ranidae</taxon>
        <taxon>Staurois</taxon>
    </lineage>
</organism>
<comment type="caution">
    <text evidence="2">The sequence shown here is derived from an EMBL/GenBank/DDBJ whole genome shotgun (WGS) entry which is preliminary data.</text>
</comment>